<protein>
    <submittedName>
        <fullName evidence="7">Transcription antitermination factor NusB</fullName>
    </submittedName>
</protein>
<keyword evidence="8" id="KW-1185">Reference proteome</keyword>
<dbReference type="InterPro" id="IPR011605">
    <property type="entry name" value="NusB_fam"/>
</dbReference>
<keyword evidence="4" id="KW-0805">Transcription regulation</keyword>
<dbReference type="NCBIfam" id="TIGR01951">
    <property type="entry name" value="nusB"/>
    <property type="match status" value="1"/>
</dbReference>
<dbReference type="GO" id="GO:0003723">
    <property type="term" value="F:RNA binding"/>
    <property type="evidence" value="ECO:0007669"/>
    <property type="project" value="UniProtKB-KW"/>
</dbReference>
<gene>
    <name evidence="7" type="primary">nusB</name>
    <name evidence="7" type="ORF">DJ013_04185</name>
</gene>
<evidence type="ECO:0000256" key="3">
    <source>
        <dbReference type="ARBA" id="ARBA00022884"/>
    </source>
</evidence>
<comment type="similarity">
    <text evidence="1">Belongs to the NusB family.</text>
</comment>
<dbReference type="InterPro" id="IPR006027">
    <property type="entry name" value="NusB_RsmB_TIM44"/>
</dbReference>
<dbReference type="GO" id="GO:0006353">
    <property type="term" value="P:DNA-templated transcription termination"/>
    <property type="evidence" value="ECO:0007669"/>
    <property type="project" value="InterPro"/>
</dbReference>
<dbReference type="Pfam" id="PF01029">
    <property type="entry name" value="NusB"/>
    <property type="match status" value="1"/>
</dbReference>
<sequence length="379" mass="44225">MLNRRLIRIRAMQSLYAYEQSKKANFLLAQDLIHEAFAPDLNSMQVQDRVKLQGLTKLGLQQLVDDFSIEGDKDDFEQPNEVKLAVSQASSYFLEKNKQDFNHLILRTAKEADKVFEIYYMLLNLYLALAEMSDRDIAHTGKSRLSANKLVKEFAISPELHNMTLRQTFRWDEEMDFVKSLYNQVLKKNPKYLEYCEKLNHTLEEDTALLKYLVKNVFLKNEVSANFFEGQYLYWSEDKETLRAMVAHSFQNYAENNQLTIAQPDETWQERKDFLMVLFKNGVKEEEELMRTILPSLKNWEYDRIAETDKILLKIALIEMKEFPGIPIKVTINEIIEIAKTYSTPKSGQFVNGVLDRLSKELVAKGDIKKSGRGMLDNK</sequence>
<dbReference type="AlphaFoldDB" id="A0A2Z4G8Z9"/>
<feature type="domain" description="NusB/RsmB/TIM44" evidence="6">
    <location>
        <begin position="252"/>
        <end position="360"/>
    </location>
</feature>
<keyword evidence="3" id="KW-0694">RNA-binding</keyword>
<dbReference type="GO" id="GO:0031564">
    <property type="term" value="P:transcription antitermination"/>
    <property type="evidence" value="ECO:0007669"/>
    <property type="project" value="UniProtKB-KW"/>
</dbReference>
<name>A0A2Z4G8Z9_9BACT</name>
<evidence type="ECO:0000259" key="6">
    <source>
        <dbReference type="Pfam" id="PF01029"/>
    </source>
</evidence>
<dbReference type="Proteomes" id="UP000249873">
    <property type="component" value="Chromosome"/>
</dbReference>
<dbReference type="EMBL" id="CP029480">
    <property type="protein sequence ID" value="AWV97413.1"/>
    <property type="molecule type" value="Genomic_DNA"/>
</dbReference>
<dbReference type="KEGG" id="als:DJ013_04185"/>
<dbReference type="Gene3D" id="1.10.940.10">
    <property type="entry name" value="NusB-like"/>
    <property type="match status" value="1"/>
</dbReference>
<evidence type="ECO:0000256" key="2">
    <source>
        <dbReference type="ARBA" id="ARBA00022814"/>
    </source>
</evidence>
<evidence type="ECO:0000313" key="7">
    <source>
        <dbReference type="EMBL" id="AWV97413.1"/>
    </source>
</evidence>
<evidence type="ECO:0000256" key="1">
    <source>
        <dbReference type="ARBA" id="ARBA00005952"/>
    </source>
</evidence>
<dbReference type="GO" id="GO:0005829">
    <property type="term" value="C:cytosol"/>
    <property type="evidence" value="ECO:0007669"/>
    <property type="project" value="TreeGrafter"/>
</dbReference>
<proteinExistence type="inferred from homology"/>
<accession>A0A2Z4G8Z9</accession>
<dbReference type="PANTHER" id="PTHR11078:SF3">
    <property type="entry name" value="ANTITERMINATION NUSB DOMAIN-CONTAINING PROTEIN"/>
    <property type="match status" value="1"/>
</dbReference>
<evidence type="ECO:0000256" key="5">
    <source>
        <dbReference type="ARBA" id="ARBA00023163"/>
    </source>
</evidence>
<evidence type="ECO:0000256" key="4">
    <source>
        <dbReference type="ARBA" id="ARBA00023015"/>
    </source>
</evidence>
<dbReference type="PANTHER" id="PTHR11078">
    <property type="entry name" value="N UTILIZATION SUBSTANCE PROTEIN B-RELATED"/>
    <property type="match status" value="1"/>
</dbReference>
<dbReference type="OrthoDB" id="9787568at2"/>
<keyword evidence="5" id="KW-0804">Transcription</keyword>
<keyword evidence="2" id="KW-0889">Transcription antitermination</keyword>
<reference evidence="7 8" key="1">
    <citation type="submission" date="2018-05" db="EMBL/GenBank/DDBJ databases">
        <title>Complete genome sequence of Arcticibacterium luteifluviistationis SM1504T, a cytophagaceae bacterium isolated from Arctic surface seawater.</title>
        <authorList>
            <person name="Li Y."/>
            <person name="Qin Q.-L."/>
        </authorList>
    </citation>
    <scope>NUCLEOTIDE SEQUENCE [LARGE SCALE GENOMIC DNA]</scope>
    <source>
        <strain evidence="7 8">SM1504</strain>
    </source>
</reference>
<evidence type="ECO:0000313" key="8">
    <source>
        <dbReference type="Proteomes" id="UP000249873"/>
    </source>
</evidence>
<organism evidence="7 8">
    <name type="scientific">Arcticibacterium luteifluviistationis</name>
    <dbReference type="NCBI Taxonomy" id="1784714"/>
    <lineage>
        <taxon>Bacteria</taxon>
        <taxon>Pseudomonadati</taxon>
        <taxon>Bacteroidota</taxon>
        <taxon>Cytophagia</taxon>
        <taxon>Cytophagales</taxon>
        <taxon>Leadbetterellaceae</taxon>
        <taxon>Arcticibacterium</taxon>
    </lineage>
</organism>
<dbReference type="SUPFAM" id="SSF48013">
    <property type="entry name" value="NusB-like"/>
    <property type="match status" value="1"/>
</dbReference>
<dbReference type="InterPro" id="IPR035926">
    <property type="entry name" value="NusB-like_sf"/>
</dbReference>